<dbReference type="GO" id="GO:0005886">
    <property type="term" value="C:plasma membrane"/>
    <property type="evidence" value="ECO:0007669"/>
    <property type="project" value="UniProtKB-SubCell"/>
</dbReference>
<evidence type="ECO:0000313" key="10">
    <source>
        <dbReference type="Proteomes" id="UP000180036"/>
    </source>
</evidence>
<feature type="transmembrane region" description="Helical" evidence="7">
    <location>
        <begin position="182"/>
        <end position="202"/>
    </location>
</feature>
<evidence type="ECO:0000313" key="9">
    <source>
        <dbReference type="EMBL" id="OIK21039.1"/>
    </source>
</evidence>
<dbReference type="AlphaFoldDB" id="A0AAP7TB44"/>
<feature type="transmembrane region" description="Helical" evidence="7">
    <location>
        <begin position="126"/>
        <end position="144"/>
    </location>
</feature>
<dbReference type="RefSeq" id="WP_071347244.1">
    <property type="nucleotide sequence ID" value="NZ_MOEA01000002.1"/>
</dbReference>
<evidence type="ECO:0000256" key="4">
    <source>
        <dbReference type="ARBA" id="ARBA00022692"/>
    </source>
</evidence>
<evidence type="ECO:0000256" key="2">
    <source>
        <dbReference type="ARBA" id="ARBA00007362"/>
    </source>
</evidence>
<dbReference type="PANTHER" id="PTHR32322">
    <property type="entry name" value="INNER MEMBRANE TRANSPORTER"/>
    <property type="match status" value="1"/>
</dbReference>
<evidence type="ECO:0000259" key="8">
    <source>
        <dbReference type="Pfam" id="PF00892"/>
    </source>
</evidence>
<feature type="domain" description="EamA" evidence="8">
    <location>
        <begin position="10"/>
        <end position="140"/>
    </location>
</feature>
<dbReference type="Pfam" id="PF00892">
    <property type="entry name" value="EamA"/>
    <property type="match status" value="2"/>
</dbReference>
<dbReference type="InterPro" id="IPR000620">
    <property type="entry name" value="EamA_dom"/>
</dbReference>
<feature type="transmembrane region" description="Helical" evidence="7">
    <location>
        <begin position="69"/>
        <end position="87"/>
    </location>
</feature>
<dbReference type="InterPro" id="IPR037185">
    <property type="entry name" value="EmrE-like"/>
</dbReference>
<comment type="subcellular location">
    <subcellularLocation>
        <location evidence="1">Cell membrane</location>
        <topology evidence="1">Multi-pass membrane protein</topology>
    </subcellularLocation>
</comment>
<feature type="transmembrane region" description="Helical" evidence="7">
    <location>
        <begin position="99"/>
        <end position="117"/>
    </location>
</feature>
<dbReference type="SUPFAM" id="SSF103481">
    <property type="entry name" value="Multidrug resistance efflux transporter EmrE"/>
    <property type="match status" value="2"/>
</dbReference>
<organism evidence="9 10">
    <name type="scientific">Bacillus amyloliquefaciens</name>
    <name type="common">Bacillus velezensis</name>
    <dbReference type="NCBI Taxonomy" id="1390"/>
    <lineage>
        <taxon>Bacteria</taxon>
        <taxon>Bacillati</taxon>
        <taxon>Bacillota</taxon>
        <taxon>Bacilli</taxon>
        <taxon>Bacillales</taxon>
        <taxon>Bacillaceae</taxon>
        <taxon>Bacillus</taxon>
        <taxon>Bacillus amyloliquefaciens group</taxon>
    </lineage>
</organism>
<keyword evidence="4 7" id="KW-0812">Transmembrane</keyword>
<dbReference type="PANTHER" id="PTHR32322:SF18">
    <property type="entry name" value="S-ADENOSYLMETHIONINE_S-ADENOSYLHOMOCYSTEINE TRANSPORTER"/>
    <property type="match status" value="1"/>
</dbReference>
<keyword evidence="5 7" id="KW-1133">Transmembrane helix</keyword>
<dbReference type="EMBL" id="MOEA01000002">
    <property type="protein sequence ID" value="OIK21039.1"/>
    <property type="molecule type" value="Genomic_DNA"/>
</dbReference>
<comment type="similarity">
    <text evidence="2">Belongs to the EamA transporter family.</text>
</comment>
<proteinExistence type="inferred from homology"/>
<name>A0AAP7TB44_BACAM</name>
<feature type="transmembrane region" description="Helical" evidence="7">
    <location>
        <begin position="269"/>
        <end position="286"/>
    </location>
</feature>
<feature type="transmembrane region" description="Helical" evidence="7">
    <location>
        <begin position="243"/>
        <end position="263"/>
    </location>
</feature>
<evidence type="ECO:0000256" key="3">
    <source>
        <dbReference type="ARBA" id="ARBA00022475"/>
    </source>
</evidence>
<keyword evidence="6 7" id="KW-0472">Membrane</keyword>
<feature type="transmembrane region" description="Helical" evidence="7">
    <location>
        <begin position="214"/>
        <end position="236"/>
    </location>
</feature>
<feature type="transmembrane region" description="Helical" evidence="7">
    <location>
        <begin position="12"/>
        <end position="32"/>
    </location>
</feature>
<feature type="domain" description="EamA" evidence="8">
    <location>
        <begin position="152"/>
        <end position="285"/>
    </location>
</feature>
<sequence>MRKNILSSPYLLLSIGVLSVAISSIFIKWATAPASVLAMYRLLLTVLFLLPFKPWSIINKQTNLNKKDFLHLFFSSLFLALHFLFWMESLRHTSVASSMIILSLSPVFTTIGLFFFFKARTTIAKVMSLVIAILGSLIIAWGDIGLSHEALYGDFLSLLGCIAYAVHLLFGQLLVQKISGQSYSFVVFLISGILLFIYNIIFKVELISYSLTNWLIFILLAFFSTILGHMLFNICLKHLDASVVSMATIGEPILAIFLAFLLLGEEITLLQITGSLITVIGIGLFFKPQKSKRSKIDY</sequence>
<feature type="transmembrane region" description="Helical" evidence="7">
    <location>
        <begin position="38"/>
        <end position="57"/>
    </location>
</feature>
<dbReference type="InterPro" id="IPR050638">
    <property type="entry name" value="AA-Vitamin_Transporters"/>
</dbReference>
<dbReference type="Proteomes" id="UP000180036">
    <property type="component" value="Unassembled WGS sequence"/>
</dbReference>
<evidence type="ECO:0000256" key="6">
    <source>
        <dbReference type="ARBA" id="ARBA00023136"/>
    </source>
</evidence>
<reference evidence="9 10" key="1">
    <citation type="submission" date="2016-10" db="EMBL/GenBank/DDBJ databases">
        <authorList>
            <person name="Marach S."/>
            <person name="Prathuangwong S."/>
            <person name="Takikawa Y."/>
            <person name="Dohra H."/>
        </authorList>
    </citation>
    <scope>NUCLEOTIDE SEQUENCE [LARGE SCALE GENOMIC DNA]</scope>
    <source>
        <strain evidence="9 10">K2</strain>
    </source>
</reference>
<dbReference type="Gene3D" id="1.10.3730.20">
    <property type="match status" value="1"/>
</dbReference>
<feature type="transmembrane region" description="Helical" evidence="7">
    <location>
        <begin position="150"/>
        <end position="170"/>
    </location>
</feature>
<evidence type="ECO:0000256" key="7">
    <source>
        <dbReference type="SAM" id="Phobius"/>
    </source>
</evidence>
<accession>A0AAP7TB44</accession>
<evidence type="ECO:0000256" key="1">
    <source>
        <dbReference type="ARBA" id="ARBA00004651"/>
    </source>
</evidence>
<gene>
    <name evidence="9" type="ORF">BKP66_05530</name>
</gene>
<comment type="caution">
    <text evidence="9">The sequence shown here is derived from an EMBL/GenBank/DDBJ whole genome shotgun (WGS) entry which is preliminary data.</text>
</comment>
<evidence type="ECO:0000256" key="5">
    <source>
        <dbReference type="ARBA" id="ARBA00022989"/>
    </source>
</evidence>
<protein>
    <recommendedName>
        <fullName evidence="8">EamA domain-containing protein</fullName>
    </recommendedName>
</protein>
<keyword evidence="3" id="KW-1003">Cell membrane</keyword>